<feature type="signal peptide" evidence="2">
    <location>
        <begin position="1"/>
        <end position="25"/>
    </location>
</feature>
<gene>
    <name evidence="4" type="ORF">SAMN05660652_02255</name>
</gene>
<dbReference type="PANTHER" id="PTHR10098">
    <property type="entry name" value="RAPSYN-RELATED"/>
    <property type="match status" value="1"/>
</dbReference>
<proteinExistence type="predicted"/>
<evidence type="ECO:0000259" key="3">
    <source>
        <dbReference type="Pfam" id="PF12770"/>
    </source>
</evidence>
<feature type="domain" description="CHAT" evidence="3">
    <location>
        <begin position="625"/>
        <end position="889"/>
    </location>
</feature>
<keyword evidence="2" id="KW-0732">Signal</keyword>
<dbReference type="PANTHER" id="PTHR10098:SF108">
    <property type="entry name" value="TETRATRICOPEPTIDE REPEAT PROTEIN 28"/>
    <property type="match status" value="1"/>
</dbReference>
<protein>
    <submittedName>
        <fullName evidence="4">CHAT domain-containing protein</fullName>
    </submittedName>
</protein>
<dbReference type="EMBL" id="FNCY01000008">
    <property type="protein sequence ID" value="SDH75750.1"/>
    <property type="molecule type" value="Genomic_DNA"/>
</dbReference>
<evidence type="ECO:0000256" key="1">
    <source>
        <dbReference type="SAM" id="Coils"/>
    </source>
</evidence>
<reference evidence="4 5" key="1">
    <citation type="submission" date="2016-10" db="EMBL/GenBank/DDBJ databases">
        <authorList>
            <person name="de Groot N.N."/>
        </authorList>
    </citation>
    <scope>NUCLEOTIDE SEQUENCE [LARGE SCALE GENOMIC DNA]</scope>
    <source>
        <strain evidence="4 5">DSM 5885</strain>
    </source>
</reference>
<sequence length="893" mass="98097">MPKIRVMNRLLAALLSMLMASIAYAETLNIQTDAGPLAIERGDIPLMYEDKYMQGSEGMVSPDYLRFLQERLFPNGIPQNPVEPSAQPFLFRYCVALYETKQYGQALQCLDAVGASVSMYGDPVGKPARLFPIQIIPLGIEVNSPGGEYPLSVREPMQRSEILLELGDQAGAIKQAMIAWEQRGKIPDSSLPAPYKNTPQSILARTTCRDDREGSFTSYAGNAVCGRGGETNLTALTHAAIVFSLGGDKEKSALAISEIKSQLTTFEASIDKKFRTQRRMALVKAYMAQGDYRAALEMADDESTLGSDLFLFVFGAFSLAHGSGSGISLIATPFMDQYSISSKFQVAHARVEVGRLAEAKSYLDEILAREEIAALPGIYWAALYDRGRIAESEQSPEEAISLYQRAVAEIEKQRSTISTENAKIGFFGDKQSVYQALIRLLFQSGRIEDAFLMVERSKSRALVDMLASKQDFHIVGPDAEKVRQLLGSSQANEVSLTRDASADRDLLVHASHSLEGKQEVTPAQVAAILGDLRNLKTESRAALSSQAPELASLVSVPTVSLDDIDRALPPDHAIVSYYYDSQNLYAFVFEAKQIQAVKLERADLESEIQSFRQAIEQFSDDYPAIGKKLYDRLVAPLLPLIRNSKLIIAGHGKLHYLPFAALFDGSEFLIDRYQLTYLPSASTLKYIAARRVTDKSGTVLALGNPDLGDRKYDLPFAEKEAQLVATIFSKSEVLLKEQASKKNLIDYGAGFRYLHFATHGKFDADDPLGSALMLAGNSATDPRDRLTVGELYSMSLDAELVTLSACETGLGKIANGDDVVGLVRGFLYAGANQVVSTLWPIDDEATSSLMAGFYTYLKAGKPSADAMRQAQLDLKRKYPKPIFWAAFQMTARH</sequence>
<dbReference type="Proteomes" id="UP000198607">
    <property type="component" value="Unassembled WGS sequence"/>
</dbReference>
<feature type="chain" id="PRO_5011614991" evidence="2">
    <location>
        <begin position="26"/>
        <end position="893"/>
    </location>
</feature>
<accession>A0A1G8F0U7</accession>
<name>A0A1G8F0U7_9RHOO</name>
<dbReference type="SUPFAM" id="SSF48452">
    <property type="entry name" value="TPR-like"/>
    <property type="match status" value="1"/>
</dbReference>
<keyword evidence="1" id="KW-0175">Coiled coil</keyword>
<evidence type="ECO:0000256" key="2">
    <source>
        <dbReference type="SAM" id="SignalP"/>
    </source>
</evidence>
<dbReference type="AlphaFoldDB" id="A0A1G8F0U7"/>
<dbReference type="Gene3D" id="1.25.40.10">
    <property type="entry name" value="Tetratricopeptide repeat domain"/>
    <property type="match status" value="1"/>
</dbReference>
<dbReference type="InterPro" id="IPR024983">
    <property type="entry name" value="CHAT_dom"/>
</dbReference>
<keyword evidence="5" id="KW-1185">Reference proteome</keyword>
<dbReference type="STRING" id="83767.SAMN05660652_02255"/>
<feature type="coiled-coil region" evidence="1">
    <location>
        <begin position="594"/>
        <end position="621"/>
    </location>
</feature>
<organism evidence="4 5">
    <name type="scientific">Propionivibrio dicarboxylicus</name>
    <dbReference type="NCBI Taxonomy" id="83767"/>
    <lineage>
        <taxon>Bacteria</taxon>
        <taxon>Pseudomonadati</taxon>
        <taxon>Pseudomonadota</taxon>
        <taxon>Betaproteobacteria</taxon>
        <taxon>Rhodocyclales</taxon>
        <taxon>Rhodocyclaceae</taxon>
        <taxon>Propionivibrio</taxon>
    </lineage>
</organism>
<dbReference type="RefSeq" id="WP_176785850.1">
    <property type="nucleotide sequence ID" value="NZ_FNCY01000008.1"/>
</dbReference>
<evidence type="ECO:0000313" key="4">
    <source>
        <dbReference type="EMBL" id="SDH75750.1"/>
    </source>
</evidence>
<evidence type="ECO:0000313" key="5">
    <source>
        <dbReference type="Proteomes" id="UP000198607"/>
    </source>
</evidence>
<dbReference type="Pfam" id="PF12770">
    <property type="entry name" value="CHAT"/>
    <property type="match status" value="1"/>
</dbReference>
<dbReference type="InterPro" id="IPR011990">
    <property type="entry name" value="TPR-like_helical_dom_sf"/>
</dbReference>